<dbReference type="Proteomes" id="UP000095286">
    <property type="component" value="Unplaced"/>
</dbReference>
<dbReference type="WBParaSite" id="RSKR_0000930200.1">
    <property type="protein sequence ID" value="RSKR_0000930200.1"/>
    <property type="gene ID" value="RSKR_0000930200"/>
</dbReference>
<organism evidence="1 2">
    <name type="scientific">Rhabditophanes sp. KR3021</name>
    <dbReference type="NCBI Taxonomy" id="114890"/>
    <lineage>
        <taxon>Eukaryota</taxon>
        <taxon>Metazoa</taxon>
        <taxon>Ecdysozoa</taxon>
        <taxon>Nematoda</taxon>
        <taxon>Chromadorea</taxon>
        <taxon>Rhabditida</taxon>
        <taxon>Tylenchina</taxon>
        <taxon>Panagrolaimomorpha</taxon>
        <taxon>Strongyloidoidea</taxon>
        <taxon>Alloionematidae</taxon>
        <taxon>Rhabditophanes</taxon>
    </lineage>
</organism>
<reference evidence="2" key="1">
    <citation type="submission" date="2016-11" db="UniProtKB">
        <authorList>
            <consortium name="WormBaseParasite"/>
        </authorList>
    </citation>
    <scope>IDENTIFICATION</scope>
    <source>
        <strain evidence="2">KR3021</strain>
    </source>
</reference>
<protein>
    <submittedName>
        <fullName evidence="2">RNA polymerase II subunit A C-terminal domain phosphatase</fullName>
    </submittedName>
</protein>
<sequence length="534" mass="60989">MDNCPHDIVVRGMCGFCGVDLQLPTGTRPYNEAALASTASVSMIHHVPDIKVSEELAKKIGQKDIDDLLGARKLILLVDLDQTIVHTTDRDYDHDPHNPANIDVTFYQIKNTTYFTKLRPHTRTFLERMTKLYQLHIITYGQRNYAHKIAQILDPNKVLFDHRIMSRDELSSSYHKTSNMEALFPCGEELVAIIDDRADVWEYSDRLIKVPEYKFFKETGDINAPSSTREAERERKEGRVRGVAHAMDNDNDDYLLILGEVLTEIHEIFYQEYDKAATKKDGEECSAKRPRIAPLDLAQIIAYKKKQVLRNCRIVLSGIIPIGVAMTQHPFFKLCQQFGAEMDEDVSCKTTHVITSRFGTTKANKAEKMNIFVVSPLWVHHSVHKWVQADEKDYVVTKESDINEEVKAQLERDCDVVMGGINPTKLMPLDLKAMEEEVDAAMDDEDEEEEEIKDEEAEEESTEDGTERKQKAEEGPIQIEAIDPDNDTDDSEDYQILFDDDDEIGFENETEPLDEEEPLDAIEQGEPNSDDEDV</sequence>
<proteinExistence type="predicted"/>
<evidence type="ECO:0000313" key="1">
    <source>
        <dbReference type="Proteomes" id="UP000095286"/>
    </source>
</evidence>
<name>A0AC35U912_9BILA</name>
<evidence type="ECO:0000313" key="2">
    <source>
        <dbReference type="WBParaSite" id="RSKR_0000930200.1"/>
    </source>
</evidence>
<accession>A0AC35U912</accession>